<sequence length="113" mass="12237">MSDRLPTNLIVSALLRRVNDAGGMAMVLAKGDPQAGSILLILNDKGRFTGMVEPGRDLDGRAVLVPAGPGDTSAPDEATGYWQRRKARDPDMWVIDLDIPFAQRLAAETILQH</sequence>
<dbReference type="InterPro" id="IPR009964">
    <property type="entry name" value="DUF1491"/>
</dbReference>
<accession>A0A4Q6Y713</accession>
<dbReference type="OrthoDB" id="9809136at2"/>
<evidence type="ECO:0000313" key="1">
    <source>
        <dbReference type="EMBL" id="RZF65327.1"/>
    </source>
</evidence>
<evidence type="ECO:0000313" key="2">
    <source>
        <dbReference type="Proteomes" id="UP000292085"/>
    </source>
</evidence>
<dbReference type="Gene3D" id="3.40.1530.20">
    <property type="entry name" value="Protein of unknown function (DUF1491)"/>
    <property type="match status" value="1"/>
</dbReference>
<dbReference type="AlphaFoldDB" id="A0A4Q6Y713"/>
<protein>
    <submittedName>
        <fullName evidence="1">DUF1491 family protein</fullName>
    </submittedName>
</protein>
<gene>
    <name evidence="1" type="ORF">EWE75_06565</name>
</gene>
<dbReference type="EMBL" id="SGIS01000007">
    <property type="protein sequence ID" value="RZF65327.1"/>
    <property type="molecule type" value="Genomic_DNA"/>
</dbReference>
<organism evidence="1 2">
    <name type="scientific">Sphingomonas populi</name>
    <dbReference type="NCBI Taxonomy" id="2484750"/>
    <lineage>
        <taxon>Bacteria</taxon>
        <taxon>Pseudomonadati</taxon>
        <taxon>Pseudomonadota</taxon>
        <taxon>Alphaproteobacteria</taxon>
        <taxon>Sphingomonadales</taxon>
        <taxon>Sphingomonadaceae</taxon>
        <taxon>Sphingomonas</taxon>
    </lineage>
</organism>
<dbReference type="RefSeq" id="WP_130155859.1">
    <property type="nucleotide sequence ID" value="NZ_SGIS01000007.1"/>
</dbReference>
<comment type="caution">
    <text evidence="1">The sequence shown here is derived from an EMBL/GenBank/DDBJ whole genome shotgun (WGS) entry which is preliminary data.</text>
</comment>
<dbReference type="Pfam" id="PF07372">
    <property type="entry name" value="DUF1491"/>
    <property type="match status" value="1"/>
</dbReference>
<dbReference type="Proteomes" id="UP000292085">
    <property type="component" value="Unassembled WGS sequence"/>
</dbReference>
<keyword evidence="2" id="KW-1185">Reference proteome</keyword>
<proteinExistence type="predicted"/>
<name>A0A4Q6Y713_9SPHN</name>
<reference evidence="1 2" key="1">
    <citation type="submission" date="2019-02" db="EMBL/GenBank/DDBJ databases">
        <authorList>
            <person name="Li Y."/>
        </authorList>
    </citation>
    <scope>NUCLEOTIDE SEQUENCE [LARGE SCALE GENOMIC DNA]</scope>
    <source>
        <strain evidence="1 2">3-7</strain>
    </source>
</reference>